<dbReference type="RefSeq" id="WP_350243879.1">
    <property type="nucleotide sequence ID" value="NZ_CP158299.1"/>
</dbReference>
<keyword evidence="1" id="KW-0472">Membrane</keyword>
<protein>
    <submittedName>
        <fullName evidence="2">Uncharacterized protein</fullName>
    </submittedName>
</protein>
<feature type="transmembrane region" description="Helical" evidence="1">
    <location>
        <begin position="6"/>
        <end position="23"/>
    </location>
</feature>
<gene>
    <name evidence="2" type="ORF">ABOD76_05905</name>
</gene>
<evidence type="ECO:0000256" key="1">
    <source>
        <dbReference type="SAM" id="Phobius"/>
    </source>
</evidence>
<reference evidence="2" key="1">
    <citation type="submission" date="2024-06" db="EMBL/GenBank/DDBJ databases">
        <title>Draft Genome Sequence of Deinococcus sonorensis Type Strain KR-87, a Biofilm Producing Representative of the Genus Deinococcus.</title>
        <authorList>
            <person name="Boren L.S."/>
            <person name="Grosso R.A."/>
            <person name="Hugenberg-Cox A.N."/>
            <person name="Hill J.T.E."/>
            <person name="Albert C.M."/>
            <person name="Tuohy J.M."/>
        </authorList>
    </citation>
    <scope>NUCLEOTIDE SEQUENCE</scope>
    <source>
        <strain evidence="2">KR-87</strain>
    </source>
</reference>
<proteinExistence type="predicted"/>
<name>A0AAU7UBJ1_9DEIO</name>
<keyword evidence="1" id="KW-1133">Transmembrane helix</keyword>
<dbReference type="AlphaFoldDB" id="A0AAU7UBJ1"/>
<organism evidence="2">
    <name type="scientific">Deinococcus sonorensis KR-87</name>
    <dbReference type="NCBI Taxonomy" id="694439"/>
    <lineage>
        <taxon>Bacteria</taxon>
        <taxon>Thermotogati</taxon>
        <taxon>Deinococcota</taxon>
        <taxon>Deinococci</taxon>
        <taxon>Deinococcales</taxon>
        <taxon>Deinococcaceae</taxon>
        <taxon>Deinococcus</taxon>
    </lineage>
</organism>
<accession>A0AAU7UBJ1</accession>
<dbReference type="EMBL" id="CP158299">
    <property type="protein sequence ID" value="XBV85836.1"/>
    <property type="molecule type" value="Genomic_DNA"/>
</dbReference>
<dbReference type="KEGG" id="dsc:ABOD76_05905"/>
<evidence type="ECO:0000313" key="2">
    <source>
        <dbReference type="EMBL" id="XBV85836.1"/>
    </source>
</evidence>
<keyword evidence="1" id="KW-0812">Transmembrane</keyword>
<sequence length="68" mass="7491">MKPSNLLYLAGFASIIFSAVNYIEGKTSRGDDKQHDGNFIGHWAPTFFILGKIAEDRENQANSSLSNS</sequence>